<comment type="caution">
    <text evidence="12">The sequence shown here is derived from an EMBL/GenBank/DDBJ whole genome shotgun (WGS) entry which is preliminary data.</text>
</comment>
<dbReference type="GO" id="GO:0005721">
    <property type="term" value="C:pericentric heterochromatin"/>
    <property type="evidence" value="ECO:0007669"/>
    <property type="project" value="TreeGrafter"/>
</dbReference>
<dbReference type="InterPro" id="IPR000330">
    <property type="entry name" value="SNF2_N"/>
</dbReference>
<proteinExistence type="inferred from homology"/>
<keyword evidence="6" id="KW-0067">ATP-binding</keyword>
<dbReference type="GO" id="GO:0016787">
    <property type="term" value="F:hydrolase activity"/>
    <property type="evidence" value="ECO:0007669"/>
    <property type="project" value="UniProtKB-KW"/>
</dbReference>
<name>A0AAD9VU18_9HYME</name>
<dbReference type="Pfam" id="PF00271">
    <property type="entry name" value="Helicase_C"/>
    <property type="match status" value="1"/>
</dbReference>
<evidence type="ECO:0000259" key="11">
    <source>
        <dbReference type="PROSITE" id="PS51194"/>
    </source>
</evidence>
<dbReference type="PANTHER" id="PTHR47161:SF1">
    <property type="entry name" value="LYMPHOID-SPECIFIC HELICASE"/>
    <property type="match status" value="1"/>
</dbReference>
<dbReference type="InterPro" id="IPR038718">
    <property type="entry name" value="SNF2-like_sf"/>
</dbReference>
<evidence type="ECO:0000256" key="2">
    <source>
        <dbReference type="ARBA" id="ARBA00007025"/>
    </source>
</evidence>
<dbReference type="CDD" id="cd18793">
    <property type="entry name" value="SF2_C_SNF"/>
    <property type="match status" value="1"/>
</dbReference>
<keyword evidence="8" id="KW-0539">Nucleus</keyword>
<dbReference type="Pfam" id="PF00176">
    <property type="entry name" value="SNF2-rel_dom"/>
    <property type="match status" value="1"/>
</dbReference>
<keyword evidence="4" id="KW-0378">Hydrolase</keyword>
<evidence type="ECO:0000256" key="9">
    <source>
        <dbReference type="SAM" id="MobiDB-lite"/>
    </source>
</evidence>
<dbReference type="GO" id="GO:0005524">
    <property type="term" value="F:ATP binding"/>
    <property type="evidence" value="ECO:0007669"/>
    <property type="project" value="UniProtKB-KW"/>
</dbReference>
<dbReference type="InterPro" id="IPR027417">
    <property type="entry name" value="P-loop_NTPase"/>
</dbReference>
<evidence type="ECO:0000256" key="8">
    <source>
        <dbReference type="ARBA" id="ARBA00023242"/>
    </source>
</evidence>
<evidence type="ECO:0000256" key="7">
    <source>
        <dbReference type="ARBA" id="ARBA00023054"/>
    </source>
</evidence>
<feature type="domain" description="Helicase ATP-binding" evidence="10">
    <location>
        <begin position="225"/>
        <end position="396"/>
    </location>
</feature>
<dbReference type="InterPro" id="IPR001650">
    <property type="entry name" value="Helicase_C-like"/>
</dbReference>
<dbReference type="GO" id="GO:0003682">
    <property type="term" value="F:chromatin binding"/>
    <property type="evidence" value="ECO:0007669"/>
    <property type="project" value="TreeGrafter"/>
</dbReference>
<dbReference type="FunFam" id="3.40.50.10810:FF:000015">
    <property type="entry name" value="lymphoid-specific helicase isoform X1"/>
    <property type="match status" value="1"/>
</dbReference>
<dbReference type="InterPro" id="IPR014001">
    <property type="entry name" value="Helicase_ATP-bd"/>
</dbReference>
<dbReference type="PROSITE" id="PS51194">
    <property type="entry name" value="HELICASE_CTER"/>
    <property type="match status" value="1"/>
</dbReference>
<dbReference type="GO" id="GO:0031508">
    <property type="term" value="P:pericentric heterochromatin formation"/>
    <property type="evidence" value="ECO:0007669"/>
    <property type="project" value="TreeGrafter"/>
</dbReference>
<evidence type="ECO:0000259" key="10">
    <source>
        <dbReference type="PROSITE" id="PS51192"/>
    </source>
</evidence>
<evidence type="ECO:0000313" key="12">
    <source>
        <dbReference type="EMBL" id="KAK2586082.1"/>
    </source>
</evidence>
<evidence type="ECO:0000256" key="1">
    <source>
        <dbReference type="ARBA" id="ARBA00004123"/>
    </source>
</evidence>
<reference evidence="12" key="1">
    <citation type="submission" date="2021-08" db="EMBL/GenBank/DDBJ databases">
        <authorList>
            <person name="Misof B."/>
            <person name="Oliver O."/>
            <person name="Podsiadlowski L."/>
            <person name="Donath A."/>
            <person name="Peters R."/>
            <person name="Mayer C."/>
            <person name="Rust J."/>
            <person name="Gunkel S."/>
            <person name="Lesny P."/>
            <person name="Martin S."/>
            <person name="Oeyen J.P."/>
            <person name="Petersen M."/>
            <person name="Panagiotis P."/>
            <person name="Wilbrandt J."/>
            <person name="Tanja T."/>
        </authorList>
    </citation>
    <scope>NUCLEOTIDE SEQUENCE</scope>
    <source>
        <strain evidence="12">GBR_01_08_01A</strain>
        <tissue evidence="12">Thorax + abdomen</tissue>
    </source>
</reference>
<dbReference type="GO" id="GO:0004386">
    <property type="term" value="F:helicase activity"/>
    <property type="evidence" value="ECO:0007669"/>
    <property type="project" value="UniProtKB-KW"/>
</dbReference>
<dbReference type="GO" id="GO:0044027">
    <property type="term" value="P:negative regulation of gene expression via chromosomal CpG island methylation"/>
    <property type="evidence" value="ECO:0007669"/>
    <property type="project" value="TreeGrafter"/>
</dbReference>
<evidence type="ECO:0000256" key="6">
    <source>
        <dbReference type="ARBA" id="ARBA00022840"/>
    </source>
</evidence>
<organism evidence="12 13">
    <name type="scientific">Odynerus spinipes</name>
    <dbReference type="NCBI Taxonomy" id="1348599"/>
    <lineage>
        <taxon>Eukaryota</taxon>
        <taxon>Metazoa</taxon>
        <taxon>Ecdysozoa</taxon>
        <taxon>Arthropoda</taxon>
        <taxon>Hexapoda</taxon>
        <taxon>Insecta</taxon>
        <taxon>Pterygota</taxon>
        <taxon>Neoptera</taxon>
        <taxon>Endopterygota</taxon>
        <taxon>Hymenoptera</taxon>
        <taxon>Apocrita</taxon>
        <taxon>Aculeata</taxon>
        <taxon>Vespoidea</taxon>
        <taxon>Vespidae</taxon>
        <taxon>Eumeninae</taxon>
        <taxon>Odynerus</taxon>
    </lineage>
</organism>
<dbReference type="PROSITE" id="PS51192">
    <property type="entry name" value="HELICASE_ATP_BIND_1"/>
    <property type="match status" value="1"/>
</dbReference>
<keyword evidence="7" id="KW-0175">Coiled coil</keyword>
<evidence type="ECO:0000313" key="13">
    <source>
        <dbReference type="Proteomes" id="UP001258017"/>
    </source>
</evidence>
<dbReference type="GO" id="GO:0005634">
    <property type="term" value="C:nucleus"/>
    <property type="evidence" value="ECO:0007669"/>
    <property type="project" value="UniProtKB-SubCell"/>
</dbReference>
<comment type="subcellular location">
    <subcellularLocation>
        <location evidence="1">Nucleus</location>
    </subcellularLocation>
</comment>
<dbReference type="Proteomes" id="UP001258017">
    <property type="component" value="Unassembled WGS sequence"/>
</dbReference>
<dbReference type="PANTHER" id="PTHR47161">
    <property type="entry name" value="LYMPHOID-SPECIFIC HELICASE"/>
    <property type="match status" value="1"/>
</dbReference>
<feature type="domain" description="Helicase C-terminal" evidence="11">
    <location>
        <begin position="614"/>
        <end position="780"/>
    </location>
</feature>
<comment type="similarity">
    <text evidence="2">Belongs to the SNF2/RAD54 helicase family.</text>
</comment>
<keyword evidence="3" id="KW-0547">Nucleotide-binding</keyword>
<evidence type="ECO:0000256" key="5">
    <source>
        <dbReference type="ARBA" id="ARBA00022806"/>
    </source>
</evidence>
<accession>A0AAD9VU18</accession>
<dbReference type="EMBL" id="JAIFRP010000019">
    <property type="protein sequence ID" value="KAK2586082.1"/>
    <property type="molecule type" value="Genomic_DNA"/>
</dbReference>
<evidence type="ECO:0000256" key="3">
    <source>
        <dbReference type="ARBA" id="ARBA00022741"/>
    </source>
</evidence>
<dbReference type="AlphaFoldDB" id="A0AAD9VU18"/>
<dbReference type="Gene3D" id="3.40.50.300">
    <property type="entry name" value="P-loop containing nucleotide triphosphate hydrolases"/>
    <property type="match status" value="1"/>
</dbReference>
<gene>
    <name evidence="12" type="ORF">KPH14_008370</name>
</gene>
<evidence type="ECO:0008006" key="14">
    <source>
        <dbReference type="Google" id="ProtNLM"/>
    </source>
</evidence>
<dbReference type="SMART" id="SM00490">
    <property type="entry name" value="HELICc"/>
    <property type="match status" value="1"/>
</dbReference>
<dbReference type="GO" id="GO:0006346">
    <property type="term" value="P:DNA methylation-dependent constitutive heterochromatin formation"/>
    <property type="evidence" value="ECO:0007669"/>
    <property type="project" value="TreeGrafter"/>
</dbReference>
<keyword evidence="5" id="KW-0347">Helicase</keyword>
<dbReference type="Gene3D" id="3.40.50.10810">
    <property type="entry name" value="Tandem AAA-ATPase domain"/>
    <property type="match status" value="1"/>
</dbReference>
<keyword evidence="13" id="KW-1185">Reference proteome</keyword>
<dbReference type="SMART" id="SM00487">
    <property type="entry name" value="DEXDc"/>
    <property type="match status" value="1"/>
</dbReference>
<sequence>MELEGDKVLITKNIGNSKDLDVNNVVGHEFPSITGDFTSNDKPTNAIADHVEINNSVFENDDKKERKRRRPTEEELEQKRIEQEEYDRQLHEQRYKRLMHLLNRSQFYADFLMKKISQPLPQKTKAKGNGKKVAFVVDENVPPVKKGKKKNVQEYDIRQYISPKTEKRINSGKSNKLNLSDEDITKELLTFDEETAVNECKDSDVPKYFNGTLYEYQREGLQWLKVLYENGLNGILADEMGLGKTVQIIALLCHLIEKRQDGPYLLIVPLSTIPNWMSEFERFAPTLPVILFHGPKGERFNLSKKIKQFHHIVGGYSTQPIVLTTFEIPLLEINFLKNQKWRYIIIDEGHRIKNHQCELVKILRSLQSMNRLLLTGTPLQNNLAELWSLLNFLLPEIFDDLAVFESWFDLKELQHMEGTEKILKQEEEKHIISSLREILKPFILRREKLDVHINLPPKKEIIVYAPLTHLQHDLYKAVLNYDIHSTIVEEPIVETTYGGRPKRRCVLKNSTNINDSLNDQLTLPISDNNNDNLDSVSWKSTETKGQRDLRIWEQHINVNDQNRDYLIRLMKNSYGRTWLIYKKIVNHPYLIYNPLDFLSRDNDDIIKSSGKLMVMDAMLKELKNRGHKVLLFSTWTKILDIIEDYLTLRDYNYVRLDGQTNIEERSRNMQRFNTDPEVFLFLISTKAGGVGLNLAAADTVIMYDSDWNPQVDLQAMARCHRIGQTRPVVIYKLCTKGTVDEAILQRADAKRMLEKMVISKEFRKLSKLGKDTLVELKQLLESKESKIATCTNEVFTEAELNELLDRRDMV</sequence>
<protein>
    <recommendedName>
        <fullName evidence="14">Lymphoid-specific helicase-like</fullName>
    </recommendedName>
</protein>
<evidence type="ECO:0000256" key="4">
    <source>
        <dbReference type="ARBA" id="ARBA00022801"/>
    </source>
</evidence>
<feature type="region of interest" description="Disordered" evidence="9">
    <location>
        <begin position="56"/>
        <end position="75"/>
    </location>
</feature>
<reference evidence="12" key="2">
    <citation type="journal article" date="2023" name="Commun. Biol.">
        <title>Intrasexual cuticular hydrocarbon dimorphism in a wasp sheds light on hydrocarbon biosynthesis genes in Hymenoptera.</title>
        <authorList>
            <person name="Moris V.C."/>
            <person name="Podsiadlowski L."/>
            <person name="Martin S."/>
            <person name="Oeyen J.P."/>
            <person name="Donath A."/>
            <person name="Petersen M."/>
            <person name="Wilbrandt J."/>
            <person name="Misof B."/>
            <person name="Liedtke D."/>
            <person name="Thamm M."/>
            <person name="Scheiner R."/>
            <person name="Schmitt T."/>
            <person name="Niehuis O."/>
        </authorList>
    </citation>
    <scope>NUCLEOTIDE SEQUENCE</scope>
    <source>
        <strain evidence="12">GBR_01_08_01A</strain>
    </source>
</reference>
<dbReference type="SUPFAM" id="SSF52540">
    <property type="entry name" value="P-loop containing nucleoside triphosphate hydrolases"/>
    <property type="match status" value="2"/>
</dbReference>
<dbReference type="InterPro" id="IPR049730">
    <property type="entry name" value="SNF2/RAD54-like_C"/>
</dbReference>